<protein>
    <submittedName>
        <fullName evidence="1">Uncharacterized protein</fullName>
    </submittedName>
</protein>
<keyword evidence="2" id="KW-1185">Reference proteome</keyword>
<gene>
    <name evidence="1" type="ORF">ABDK96_02010</name>
</gene>
<organism evidence="1 2">
    <name type="scientific">Citricoccus nitrophenolicus</name>
    <dbReference type="NCBI Taxonomy" id="863575"/>
    <lineage>
        <taxon>Bacteria</taxon>
        <taxon>Bacillati</taxon>
        <taxon>Actinomycetota</taxon>
        <taxon>Actinomycetes</taxon>
        <taxon>Micrococcales</taxon>
        <taxon>Micrococcaceae</taxon>
        <taxon>Citricoccus</taxon>
    </lineage>
</organism>
<comment type="caution">
    <text evidence="1">The sequence shown here is derived from an EMBL/GenBank/DDBJ whole genome shotgun (WGS) entry which is preliminary data.</text>
</comment>
<reference evidence="1 2" key="1">
    <citation type="submission" date="2024-05" db="EMBL/GenBank/DDBJ databases">
        <authorList>
            <person name="Yi C."/>
        </authorList>
    </citation>
    <scope>NUCLEOTIDE SEQUENCE [LARGE SCALE GENOMIC DNA]</scope>
    <source>
        <strain evidence="1 2">XS13</strain>
    </source>
</reference>
<sequence>MNSQLAFTVGPCCVKCKTPAGNCATKFSCKHHLTNLSTAVERQYQADTEKDGQLEARQKFAEGRGYDHIHTGMKDAGVDPDDATDWIKSQMEDLQASKPELFEVDLSEEGRAKAWFERWIDGDTRR</sequence>
<dbReference type="Proteomes" id="UP001484097">
    <property type="component" value="Unassembled WGS sequence"/>
</dbReference>
<dbReference type="RefSeq" id="WP_347918493.1">
    <property type="nucleotide sequence ID" value="NZ_JBDXMX010000001.1"/>
</dbReference>
<accession>A0ABV0IE68</accession>
<name>A0ABV0IE68_9MICC</name>
<evidence type="ECO:0000313" key="2">
    <source>
        <dbReference type="Proteomes" id="UP001484097"/>
    </source>
</evidence>
<evidence type="ECO:0000313" key="1">
    <source>
        <dbReference type="EMBL" id="MEO9246452.1"/>
    </source>
</evidence>
<dbReference type="EMBL" id="JBDXMX010000001">
    <property type="protein sequence ID" value="MEO9246452.1"/>
    <property type="molecule type" value="Genomic_DNA"/>
</dbReference>
<proteinExistence type="predicted"/>